<gene>
    <name evidence="1" type="ORF">MITSMUL_03866</name>
</gene>
<keyword evidence="2" id="KW-1185">Reference proteome</keyword>
<dbReference type="STRING" id="500635.MITSMUL_03866"/>
<proteinExistence type="predicted"/>
<evidence type="ECO:0000313" key="1">
    <source>
        <dbReference type="EMBL" id="EEX69813.1"/>
    </source>
</evidence>
<dbReference type="EMBL" id="ABWK02000009">
    <property type="protein sequence ID" value="EEX69813.1"/>
    <property type="molecule type" value="Genomic_DNA"/>
</dbReference>
<organism evidence="1 2">
    <name type="scientific">Mitsuokella multacida DSM 20544</name>
    <dbReference type="NCBI Taxonomy" id="500635"/>
    <lineage>
        <taxon>Bacteria</taxon>
        <taxon>Bacillati</taxon>
        <taxon>Bacillota</taxon>
        <taxon>Negativicutes</taxon>
        <taxon>Selenomonadales</taxon>
        <taxon>Selenomonadaceae</taxon>
        <taxon>Mitsuokella</taxon>
    </lineage>
</organism>
<dbReference type="AlphaFoldDB" id="C9KL13"/>
<dbReference type="Proteomes" id="UP000003671">
    <property type="component" value="Unassembled WGS sequence"/>
</dbReference>
<comment type="caution">
    <text evidence="1">The sequence shown here is derived from an EMBL/GenBank/DDBJ whole genome shotgun (WGS) entry which is preliminary data.</text>
</comment>
<accession>C9KL13</accession>
<sequence length="53" mass="6144">MTSVIYISHDSIGSSYSISLARAGNIWYAEHIFLYIYSLRTIARRYIPNSQMI</sequence>
<name>C9KL13_9FIRM</name>
<dbReference type="HOGENOM" id="CLU_3063532_0_0_9"/>
<reference evidence="1" key="1">
    <citation type="submission" date="2009-09" db="EMBL/GenBank/DDBJ databases">
        <authorList>
            <person name="Weinstock G."/>
            <person name="Sodergren E."/>
            <person name="Clifton S."/>
            <person name="Fulton L."/>
            <person name="Fulton B."/>
            <person name="Courtney L."/>
            <person name="Fronick C."/>
            <person name="Harrison M."/>
            <person name="Strong C."/>
            <person name="Farmer C."/>
            <person name="Delahaunty K."/>
            <person name="Markovic C."/>
            <person name="Hall O."/>
            <person name="Minx P."/>
            <person name="Tomlinson C."/>
            <person name="Mitreva M."/>
            <person name="Nelson J."/>
            <person name="Hou S."/>
            <person name="Wollam A."/>
            <person name="Pepin K.H."/>
            <person name="Johnson M."/>
            <person name="Bhonagiri V."/>
            <person name="Nash W.E."/>
            <person name="Warren W."/>
            <person name="Chinwalla A."/>
            <person name="Mardis E.R."/>
            <person name="Wilson R.K."/>
        </authorList>
    </citation>
    <scope>NUCLEOTIDE SEQUENCE [LARGE SCALE GENOMIC DNA]</scope>
    <source>
        <strain evidence="1">DSM 20544</strain>
    </source>
</reference>
<protein>
    <submittedName>
        <fullName evidence="1">Uncharacterized protein</fullName>
    </submittedName>
</protein>
<evidence type="ECO:0000313" key="2">
    <source>
        <dbReference type="Proteomes" id="UP000003671"/>
    </source>
</evidence>